<keyword evidence="4 9" id="KW-0255">Endonuclease</keyword>
<evidence type="ECO:0000259" key="13">
    <source>
        <dbReference type="SMART" id="SM00849"/>
    </source>
</evidence>
<keyword evidence="9" id="KW-0698">rRNA processing</keyword>
<evidence type="ECO:0000256" key="6">
    <source>
        <dbReference type="ARBA" id="ARBA00022833"/>
    </source>
</evidence>
<keyword evidence="6 12" id="KW-0862">Zinc</keyword>
<keyword evidence="2 9" id="KW-0540">Nuclease</keyword>
<evidence type="ECO:0000256" key="8">
    <source>
        <dbReference type="ARBA" id="ARBA00022884"/>
    </source>
</evidence>
<gene>
    <name evidence="9" type="primary">rnj</name>
    <name evidence="14" type="ordered locus">Amico_1467</name>
</gene>
<feature type="binding site" evidence="12">
    <location>
        <position position="153"/>
    </location>
    <ligand>
        <name>Zn(2+)</name>
        <dbReference type="ChEBI" id="CHEBI:29105"/>
        <label>1</label>
        <note>catalytic</note>
    </ligand>
</feature>
<evidence type="ECO:0000256" key="7">
    <source>
        <dbReference type="ARBA" id="ARBA00022839"/>
    </source>
</evidence>
<dbReference type="RefSeq" id="WP_013048847.1">
    <property type="nucleotide sequence ID" value="NC_014011.1"/>
</dbReference>
<evidence type="ECO:0000256" key="4">
    <source>
        <dbReference type="ARBA" id="ARBA00022759"/>
    </source>
</evidence>
<keyword evidence="12" id="KW-0106">Calcium</keyword>
<reference evidence="14 15" key="1">
    <citation type="journal article" date="2010" name="Stand. Genomic Sci.">
        <title>Complete genome sequence of Aminobacterium colombiense type strain (ALA-1).</title>
        <authorList>
            <person name="Chertkov O."/>
            <person name="Sikorski J."/>
            <person name="Brambilla E."/>
            <person name="Lapidus A."/>
            <person name="Copeland A."/>
            <person name="Glavina Del Rio T."/>
            <person name="Nolan M."/>
            <person name="Lucas S."/>
            <person name="Tice H."/>
            <person name="Cheng J.F."/>
            <person name="Han C."/>
            <person name="Detter J.C."/>
            <person name="Bruce D."/>
            <person name="Tapia R."/>
            <person name="Goodwin L."/>
            <person name="Pitluck S."/>
            <person name="Liolios K."/>
            <person name="Ivanova N."/>
            <person name="Mavromatis K."/>
            <person name="Ovchinnikova G."/>
            <person name="Pati A."/>
            <person name="Chen A."/>
            <person name="Palaniappan K."/>
            <person name="Land M."/>
            <person name="Hauser L."/>
            <person name="Chang Y.J."/>
            <person name="Jeffries C.D."/>
            <person name="Spring S."/>
            <person name="Rohde M."/>
            <person name="Goker M."/>
            <person name="Bristow J."/>
            <person name="Eisen J.A."/>
            <person name="Markowitz V."/>
            <person name="Hugenholtz P."/>
            <person name="Kyrpides N.C."/>
            <person name="Klenk H.P."/>
        </authorList>
    </citation>
    <scope>NUCLEOTIDE SEQUENCE [LARGE SCALE GENOMIC DNA]</scope>
    <source>
        <strain evidence="15">DSM 12261 / ALA-1</strain>
    </source>
</reference>
<dbReference type="GO" id="GO:0004521">
    <property type="term" value="F:RNA endonuclease activity"/>
    <property type="evidence" value="ECO:0007669"/>
    <property type="project" value="UniProtKB-UniRule"/>
</dbReference>
<evidence type="ECO:0000256" key="10">
    <source>
        <dbReference type="PIRSR" id="PIRSR004803-1"/>
    </source>
</evidence>
<keyword evidence="8 9" id="KW-0694">RNA-binding</keyword>
<feature type="domain" description="Metallo-beta-lactamase" evidence="13">
    <location>
        <begin position="32"/>
        <end position="227"/>
    </location>
</feature>
<dbReference type="InterPro" id="IPR011108">
    <property type="entry name" value="RMMBL"/>
</dbReference>
<dbReference type="Pfam" id="PF07521">
    <property type="entry name" value="RMMBL"/>
    <property type="match status" value="1"/>
</dbReference>
<dbReference type="PIRSF" id="PIRSF004803">
    <property type="entry name" value="RnjA"/>
    <property type="match status" value="1"/>
</dbReference>
<comment type="subcellular location">
    <subcellularLocation>
        <location evidence="9">Cytoplasm</location>
    </subcellularLocation>
</comment>
<dbReference type="SMART" id="SM00849">
    <property type="entry name" value="Lactamase_B"/>
    <property type="match status" value="1"/>
</dbReference>
<feature type="binding site" evidence="12">
    <location>
        <position position="85"/>
    </location>
    <ligand>
        <name>Zn(2+)</name>
        <dbReference type="ChEBI" id="CHEBI:29105"/>
        <label>1</label>
        <note>catalytic</note>
    </ligand>
</feature>
<organism evidence="14 15">
    <name type="scientific">Aminobacterium colombiense (strain DSM 12261 / ALA-1)</name>
    <dbReference type="NCBI Taxonomy" id="572547"/>
    <lineage>
        <taxon>Bacteria</taxon>
        <taxon>Thermotogati</taxon>
        <taxon>Synergistota</taxon>
        <taxon>Synergistia</taxon>
        <taxon>Synergistales</taxon>
        <taxon>Aminobacteriaceae</taxon>
        <taxon>Aminobacterium</taxon>
    </lineage>
</organism>
<protein>
    <recommendedName>
        <fullName evidence="9">Ribonuclease J</fullName>
        <shortName evidence="9">RNase J</shortName>
        <ecNumber evidence="9">3.1.-.-</ecNumber>
    </recommendedName>
</protein>
<dbReference type="InterPro" id="IPR055132">
    <property type="entry name" value="RNase_J_b_CASP"/>
</dbReference>
<dbReference type="STRING" id="572547.Amico_1467"/>
<name>D5EGA2_AMICL</name>
<evidence type="ECO:0000256" key="3">
    <source>
        <dbReference type="ARBA" id="ARBA00022723"/>
    </source>
</evidence>
<feature type="binding site" evidence="12">
    <location>
        <position position="62"/>
    </location>
    <ligand>
        <name>Ca(2+)</name>
        <dbReference type="ChEBI" id="CHEBI:29108"/>
    </ligand>
</feature>
<dbReference type="Gene3D" id="3.60.15.10">
    <property type="entry name" value="Ribonuclease Z/Hydroxyacylglutathione hydrolase-like"/>
    <property type="match status" value="1"/>
</dbReference>
<feature type="binding site" evidence="12">
    <location>
        <position position="60"/>
    </location>
    <ligand>
        <name>Ca(2+)</name>
        <dbReference type="ChEBI" id="CHEBI:29108"/>
    </ligand>
</feature>
<dbReference type="KEGG" id="aco:Amico_1467"/>
<comment type="similarity">
    <text evidence="9">Belongs to the metallo-beta-lactamase superfamily. RNA-metabolizing metallo-beta-lactamase-like family. Bacterial RNase J subfamily.</text>
</comment>
<keyword evidence="5 9" id="KW-0378">Hydrolase</keyword>
<dbReference type="PANTHER" id="PTHR43694:SF1">
    <property type="entry name" value="RIBONUCLEASE J"/>
    <property type="match status" value="1"/>
</dbReference>
<feature type="binding site" evidence="9 11">
    <location>
        <begin position="377"/>
        <end position="381"/>
    </location>
    <ligand>
        <name>substrate</name>
    </ligand>
</feature>
<proteinExistence type="inferred from homology"/>
<feature type="binding site" evidence="11">
    <location>
        <begin position="245"/>
        <end position="247"/>
    </location>
    <ligand>
        <name>substrate</name>
    </ligand>
</feature>
<dbReference type="InterPro" id="IPR001587">
    <property type="entry name" value="RNase_J_CS"/>
</dbReference>
<feature type="binding site" evidence="12">
    <location>
        <position position="90"/>
    </location>
    <ligand>
        <name>Zn(2+)</name>
        <dbReference type="ChEBI" id="CHEBI:29105"/>
        <label>1</label>
        <note>catalytic</note>
    </ligand>
</feature>
<evidence type="ECO:0000313" key="14">
    <source>
        <dbReference type="EMBL" id="ADE57584.1"/>
    </source>
</evidence>
<keyword evidence="1 9" id="KW-0963">Cytoplasm</keyword>
<keyword evidence="7 9" id="KW-0269">Exonuclease</keyword>
<feature type="binding site" evidence="12">
    <location>
        <position position="175"/>
    </location>
    <ligand>
        <name>Zn(2+)</name>
        <dbReference type="ChEBI" id="CHEBI:29105"/>
        <label>1</label>
        <note>catalytic</note>
    </ligand>
</feature>
<feature type="binding site" evidence="12">
    <location>
        <position position="456"/>
    </location>
    <ligand>
        <name>Ca(2+)</name>
        <dbReference type="ChEBI" id="CHEBI:29108"/>
    </ligand>
</feature>
<evidence type="ECO:0000313" key="15">
    <source>
        <dbReference type="Proteomes" id="UP000002366"/>
    </source>
</evidence>
<dbReference type="Pfam" id="PF22505">
    <property type="entry name" value="RNase_J_b_CASP"/>
    <property type="match status" value="1"/>
</dbReference>
<evidence type="ECO:0000256" key="1">
    <source>
        <dbReference type="ARBA" id="ARBA00022490"/>
    </source>
</evidence>
<dbReference type="EC" id="3.1.-.-" evidence="9"/>
<comment type="function">
    <text evidence="9">An RNase that has 5'-3' exonuclease and possibly endonuclease activity. Involved in maturation of rRNA and in some organisms also mRNA maturation and/or decay.</text>
</comment>
<accession>D5EGA2</accession>
<dbReference type="NCBIfam" id="TIGR00649">
    <property type="entry name" value="MG423"/>
    <property type="match status" value="1"/>
</dbReference>
<dbReference type="Pfam" id="PF17770">
    <property type="entry name" value="RNase_J_C"/>
    <property type="match status" value="1"/>
</dbReference>
<comment type="subunit">
    <text evidence="9">Homodimer, may be a subunit of the RNA degradosome.</text>
</comment>
<dbReference type="eggNOG" id="COG0595">
    <property type="taxonomic scope" value="Bacteria"/>
</dbReference>
<dbReference type="CDD" id="cd07714">
    <property type="entry name" value="RNaseJ_MBL-fold"/>
    <property type="match status" value="1"/>
</dbReference>
<dbReference type="AlphaFoldDB" id="D5EGA2"/>
<dbReference type="PROSITE" id="PS01292">
    <property type="entry name" value="UPF0036"/>
    <property type="match status" value="1"/>
</dbReference>
<keyword evidence="15" id="KW-1185">Reference proteome</keyword>
<dbReference type="GO" id="GO:0004534">
    <property type="term" value="F:5'-3' RNA exonuclease activity"/>
    <property type="evidence" value="ECO:0007669"/>
    <property type="project" value="UniProtKB-UniRule"/>
</dbReference>
<evidence type="ECO:0000256" key="5">
    <source>
        <dbReference type="ARBA" id="ARBA00022801"/>
    </source>
</evidence>
<dbReference type="GO" id="GO:0005737">
    <property type="term" value="C:cytoplasm"/>
    <property type="evidence" value="ECO:0007669"/>
    <property type="project" value="UniProtKB-SubCell"/>
</dbReference>
<comment type="cofactor">
    <cofactor evidence="12">
        <name>Ca(2+)</name>
        <dbReference type="ChEBI" id="CHEBI:29108"/>
    </cofactor>
    <text evidence="12">Binds 1 Ca(2+) cation per subunit. Seen in 1 crystal structure, it is not clear if it is physiologically important.</text>
</comment>
<feature type="active site" description="Proton donor" evidence="10">
    <location>
        <position position="207"/>
    </location>
</feature>
<dbReference type="GO" id="GO:0006364">
    <property type="term" value="P:rRNA processing"/>
    <property type="evidence" value="ECO:0007669"/>
    <property type="project" value="UniProtKB-UniRule"/>
</dbReference>
<dbReference type="GO" id="GO:0003723">
    <property type="term" value="F:RNA binding"/>
    <property type="evidence" value="ECO:0007669"/>
    <property type="project" value="UniProtKB-UniRule"/>
</dbReference>
<evidence type="ECO:0000256" key="2">
    <source>
        <dbReference type="ARBA" id="ARBA00022722"/>
    </source>
</evidence>
<feature type="binding site" evidence="12">
    <location>
        <position position="89"/>
    </location>
    <ligand>
        <name>Zn(2+)</name>
        <dbReference type="ChEBI" id="CHEBI:29105"/>
        <label>1</label>
        <note>catalytic</note>
    </ligand>
</feature>
<dbReference type="InterPro" id="IPR036866">
    <property type="entry name" value="RibonucZ/Hydroxyglut_hydro"/>
</dbReference>
<evidence type="ECO:0000256" key="9">
    <source>
        <dbReference type="HAMAP-Rule" id="MF_01491"/>
    </source>
</evidence>
<dbReference type="HOGENOM" id="CLU_008727_3_1_0"/>
<dbReference type="OrthoDB" id="9758375at2"/>
<comment type="cofactor">
    <cofactor evidence="12">
        <name>Zn(2+)</name>
        <dbReference type="ChEBI" id="CHEBI:29105"/>
    </cofactor>
    <text evidence="12">Binds 2 Zn(2+) ions per subunit. It is not clear if Zn(2+) or Mg(2+) is physiologically important.</text>
</comment>
<keyword evidence="3 12" id="KW-0479">Metal-binding</keyword>
<dbReference type="HAMAP" id="MF_01491">
    <property type="entry name" value="RNase_J_bact"/>
    <property type="match status" value="1"/>
</dbReference>
<dbReference type="EMBL" id="CP001997">
    <property type="protein sequence ID" value="ADE57584.1"/>
    <property type="molecule type" value="Genomic_DNA"/>
</dbReference>
<dbReference type="Gene3D" id="3.40.50.10710">
    <property type="entry name" value="Metallo-hydrolase/oxidoreductase"/>
    <property type="match status" value="1"/>
</dbReference>
<feature type="active site" description="Proton acceptor" evidence="10">
    <location>
        <position position="381"/>
    </location>
</feature>
<evidence type="ECO:0000256" key="12">
    <source>
        <dbReference type="PIRSR" id="PIRSR004803-3"/>
    </source>
</evidence>
<dbReference type="InterPro" id="IPR001279">
    <property type="entry name" value="Metallo-B-lactamas"/>
</dbReference>
<feature type="binding site" evidence="12">
    <location>
        <position position="87"/>
    </location>
    <ligand>
        <name>Zn(2+)</name>
        <dbReference type="ChEBI" id="CHEBI:29105"/>
        <label>1</label>
        <note>catalytic</note>
    </ligand>
</feature>
<evidence type="ECO:0000256" key="11">
    <source>
        <dbReference type="PIRSR" id="PIRSR004803-2"/>
    </source>
</evidence>
<dbReference type="Pfam" id="PF00753">
    <property type="entry name" value="Lactamase_B"/>
    <property type="match status" value="1"/>
</dbReference>
<dbReference type="InterPro" id="IPR042173">
    <property type="entry name" value="RNase_J_2"/>
</dbReference>
<feature type="binding site" evidence="12">
    <location>
        <position position="403"/>
    </location>
    <ligand>
        <name>Zn(2+)</name>
        <dbReference type="ChEBI" id="CHEBI:29105"/>
        <label>1</label>
        <note>catalytic</note>
    </ligand>
</feature>
<dbReference type="InterPro" id="IPR041636">
    <property type="entry name" value="RNase_J_C"/>
</dbReference>
<dbReference type="InterPro" id="IPR004613">
    <property type="entry name" value="RNase_J"/>
</dbReference>
<dbReference type="PANTHER" id="PTHR43694">
    <property type="entry name" value="RIBONUCLEASE J"/>
    <property type="match status" value="1"/>
</dbReference>
<dbReference type="Proteomes" id="UP000002366">
    <property type="component" value="Chromosome"/>
</dbReference>
<dbReference type="Gene3D" id="3.10.20.580">
    <property type="match status" value="1"/>
</dbReference>
<sequence>MPDNKKVRRRPRKQKKSVQLKVFALGGLGEIGKNMYVFQYGDDILVVDAGLMFPDEEMLGIDFVIPDISYLEENREKIKGIIITHGHEDHIGALPFVLPRLNVPVYGTRLTLGMVRHKLQEAVPDYNANFVEVKAGEEAGLGSFNVQFVSVCHSIPDGVGLVIQTPQGCIVHTGDFKLDPTPIDGRLTDYAAFAEAGKKGVLLMLSDSTNAEKKGFTSSEFIIGGTLDRIFRLHRNKRIIIAAFASNLHRVQQVVDAASRFNRKVAFVGRSMINYVALARELGYLSADDKMIIPAADVYKYAPNQVVVMTTGSQGEPFSGLVLMSKGEHKQIELSARDVVAIFASPVPGNEKLVSSTINRLFACGCEVIYEGDKEIHVSGHAARDELRLMINLVRPKYFVPIHGEYRHLVRHTQIAQEMGISPKNTFVLQNGDVLAISGTRAQVREHVAAGRIMVDGVAMGELEGSIMKERHELAEDGFIVVSAVVDKYLNLLSIPYIESRGFIHIEDASSLHEDLLAAIKRVFEHFAKRKRAVEKDVLELRVKSRVRDVVRRRYVHARPMILPIITMVEERPEK</sequence>
<dbReference type="SUPFAM" id="SSF56281">
    <property type="entry name" value="Metallo-hydrolase/oxidoreductase"/>
    <property type="match status" value="1"/>
</dbReference>
<dbReference type="GO" id="GO:0008270">
    <property type="term" value="F:zinc ion binding"/>
    <property type="evidence" value="ECO:0007669"/>
    <property type="project" value="InterPro"/>
</dbReference>
<dbReference type="InterPro" id="IPR030854">
    <property type="entry name" value="RNase_J_bac"/>
</dbReference>